<protein>
    <submittedName>
        <fullName evidence="1">Uncharacterized protein</fullName>
    </submittedName>
</protein>
<accession>A0A392TRN9</accession>
<evidence type="ECO:0000313" key="2">
    <source>
        <dbReference type="Proteomes" id="UP000265520"/>
    </source>
</evidence>
<feature type="non-terminal residue" evidence="1">
    <location>
        <position position="1"/>
    </location>
</feature>
<reference evidence="1 2" key="1">
    <citation type="journal article" date="2018" name="Front. Plant Sci.">
        <title>Red Clover (Trifolium pratense) and Zigzag Clover (T. medium) - A Picture of Genomic Similarities and Differences.</title>
        <authorList>
            <person name="Dluhosova J."/>
            <person name="Istvanek J."/>
            <person name="Nedelnik J."/>
            <person name="Repkova J."/>
        </authorList>
    </citation>
    <scope>NUCLEOTIDE SEQUENCE [LARGE SCALE GENOMIC DNA]</scope>
    <source>
        <strain evidence="2">cv. 10/8</strain>
        <tissue evidence="1">Leaf</tissue>
    </source>
</reference>
<comment type="caution">
    <text evidence="1">The sequence shown here is derived from an EMBL/GenBank/DDBJ whole genome shotgun (WGS) entry which is preliminary data.</text>
</comment>
<name>A0A392TRN9_9FABA</name>
<organism evidence="1 2">
    <name type="scientific">Trifolium medium</name>
    <dbReference type="NCBI Taxonomy" id="97028"/>
    <lineage>
        <taxon>Eukaryota</taxon>
        <taxon>Viridiplantae</taxon>
        <taxon>Streptophyta</taxon>
        <taxon>Embryophyta</taxon>
        <taxon>Tracheophyta</taxon>
        <taxon>Spermatophyta</taxon>
        <taxon>Magnoliopsida</taxon>
        <taxon>eudicotyledons</taxon>
        <taxon>Gunneridae</taxon>
        <taxon>Pentapetalae</taxon>
        <taxon>rosids</taxon>
        <taxon>fabids</taxon>
        <taxon>Fabales</taxon>
        <taxon>Fabaceae</taxon>
        <taxon>Papilionoideae</taxon>
        <taxon>50 kb inversion clade</taxon>
        <taxon>NPAAA clade</taxon>
        <taxon>Hologalegina</taxon>
        <taxon>IRL clade</taxon>
        <taxon>Trifolieae</taxon>
        <taxon>Trifolium</taxon>
    </lineage>
</organism>
<dbReference type="EMBL" id="LXQA010625505">
    <property type="protein sequence ID" value="MCI62796.1"/>
    <property type="molecule type" value="Genomic_DNA"/>
</dbReference>
<evidence type="ECO:0000313" key="1">
    <source>
        <dbReference type="EMBL" id="MCI62796.1"/>
    </source>
</evidence>
<dbReference type="AlphaFoldDB" id="A0A392TRN9"/>
<proteinExistence type="predicted"/>
<sequence length="68" mass="7130">VVEGVEVEGMEATVAEDMDAMKDTVEAGVEEGVVAVEGVEVAVVAVEDVEEVVEDVEEAASWLVNIQP</sequence>
<dbReference type="Proteomes" id="UP000265520">
    <property type="component" value="Unassembled WGS sequence"/>
</dbReference>
<keyword evidence="2" id="KW-1185">Reference proteome</keyword>